<reference evidence="2 3" key="1">
    <citation type="submission" date="2020-02" db="EMBL/GenBank/DDBJ databases">
        <title>A chromosome-scale genome assembly of the black bullhead catfish (Ameiurus melas).</title>
        <authorList>
            <person name="Wen M."/>
            <person name="Zham M."/>
            <person name="Cabau C."/>
            <person name="Klopp C."/>
            <person name="Donnadieu C."/>
            <person name="Roques C."/>
            <person name="Bouchez O."/>
            <person name="Lampietro C."/>
            <person name="Jouanno E."/>
            <person name="Herpin A."/>
            <person name="Louis A."/>
            <person name="Berthelot C."/>
            <person name="Parey E."/>
            <person name="Roest-Crollius H."/>
            <person name="Braasch I."/>
            <person name="Postlethwait J."/>
            <person name="Robinson-Rechavi M."/>
            <person name="Echchiki A."/>
            <person name="Begum T."/>
            <person name="Montfort J."/>
            <person name="Schartl M."/>
            <person name="Bobe J."/>
            <person name="Guiguen Y."/>
        </authorList>
    </citation>
    <scope>NUCLEOTIDE SEQUENCE [LARGE SCALE GENOMIC DNA]</scope>
    <source>
        <strain evidence="2">M_S1</strain>
        <tissue evidence="2">Blood</tissue>
    </source>
</reference>
<gene>
    <name evidence="2" type="ORF">AMELA_G00138220</name>
</gene>
<protein>
    <submittedName>
        <fullName evidence="2">Uncharacterized protein</fullName>
    </submittedName>
</protein>
<proteinExistence type="predicted"/>
<accession>A0A7J6AKD1</accession>
<sequence length="155" mass="17337">MEDKAANVTEYSNVTATSLLGHLNCVDLMEQINLDPCFFSLTGPWCLTFYLHLVNISYRTWEIWSLSQGASGTRQGTPWTGCQSIPGHNHIHTRIHTLWTLWTCQSAYHACLWPGGGSRSTRRKPPKQGENIQTLHTQGSGWNPTHSPGSARQTC</sequence>
<dbReference type="EMBL" id="JAAGNN010000011">
    <property type="protein sequence ID" value="KAF4083293.1"/>
    <property type="molecule type" value="Genomic_DNA"/>
</dbReference>
<organism evidence="2 3">
    <name type="scientific">Ameiurus melas</name>
    <name type="common">Black bullhead</name>
    <name type="synonym">Silurus melas</name>
    <dbReference type="NCBI Taxonomy" id="219545"/>
    <lineage>
        <taxon>Eukaryota</taxon>
        <taxon>Metazoa</taxon>
        <taxon>Chordata</taxon>
        <taxon>Craniata</taxon>
        <taxon>Vertebrata</taxon>
        <taxon>Euteleostomi</taxon>
        <taxon>Actinopterygii</taxon>
        <taxon>Neopterygii</taxon>
        <taxon>Teleostei</taxon>
        <taxon>Ostariophysi</taxon>
        <taxon>Siluriformes</taxon>
        <taxon>Ictaluridae</taxon>
        <taxon>Ameiurus</taxon>
    </lineage>
</organism>
<name>A0A7J6AKD1_AMEME</name>
<evidence type="ECO:0000313" key="3">
    <source>
        <dbReference type="Proteomes" id="UP000593565"/>
    </source>
</evidence>
<dbReference type="Proteomes" id="UP000593565">
    <property type="component" value="Unassembled WGS sequence"/>
</dbReference>
<dbReference type="AlphaFoldDB" id="A0A7J6AKD1"/>
<evidence type="ECO:0000256" key="1">
    <source>
        <dbReference type="SAM" id="MobiDB-lite"/>
    </source>
</evidence>
<feature type="compositionally biased region" description="Polar residues" evidence="1">
    <location>
        <begin position="130"/>
        <end position="155"/>
    </location>
</feature>
<feature type="region of interest" description="Disordered" evidence="1">
    <location>
        <begin position="116"/>
        <end position="155"/>
    </location>
</feature>
<evidence type="ECO:0000313" key="2">
    <source>
        <dbReference type="EMBL" id="KAF4083293.1"/>
    </source>
</evidence>
<keyword evidence="3" id="KW-1185">Reference proteome</keyword>
<comment type="caution">
    <text evidence="2">The sequence shown here is derived from an EMBL/GenBank/DDBJ whole genome shotgun (WGS) entry which is preliminary data.</text>
</comment>